<organism evidence="1">
    <name type="scientific">marine metagenome</name>
    <dbReference type="NCBI Taxonomy" id="408172"/>
    <lineage>
        <taxon>unclassified sequences</taxon>
        <taxon>metagenomes</taxon>
        <taxon>ecological metagenomes</taxon>
    </lineage>
</organism>
<sequence length="240" mass="27557">MDSFKQHIDEAQALKFYNLLPKKVRHAINRFAHQDKYKGALAMYRELKKNKDIKQRKLPDSQIKGIAADFFKLSRREFDKILDRKTRYEAEEMVKLRKGNKEVKVPKHRVDFYLGQHYKIVEDLDLLATGDTTTSNASQENERVELNEGMSTAESTALETVLGVCYQAAAAKKRTDKEEILKAGMALKEFKTASKRWQQKGKDEKARQKEINNLLKFGKSIYDIVGGDGSFEFQGKGSIT</sequence>
<reference evidence="1" key="1">
    <citation type="submission" date="2018-05" db="EMBL/GenBank/DDBJ databases">
        <authorList>
            <person name="Lanie J.A."/>
            <person name="Ng W.-L."/>
            <person name="Kazmierczak K.M."/>
            <person name="Andrzejewski T.M."/>
            <person name="Davidsen T.M."/>
            <person name="Wayne K.J."/>
            <person name="Tettelin H."/>
            <person name="Glass J.I."/>
            <person name="Rusch D."/>
            <person name="Podicherti R."/>
            <person name="Tsui H.-C.T."/>
            <person name="Winkler M.E."/>
        </authorList>
    </citation>
    <scope>NUCLEOTIDE SEQUENCE</scope>
</reference>
<proteinExistence type="predicted"/>
<feature type="non-terminal residue" evidence="1">
    <location>
        <position position="240"/>
    </location>
</feature>
<accession>A0A382NP46</accession>
<name>A0A382NP46_9ZZZZ</name>
<gene>
    <name evidence="1" type="ORF">METZ01_LOCUS315122</name>
</gene>
<dbReference type="AlphaFoldDB" id="A0A382NP46"/>
<dbReference type="EMBL" id="UINC01101445">
    <property type="protein sequence ID" value="SVC62268.1"/>
    <property type="molecule type" value="Genomic_DNA"/>
</dbReference>
<evidence type="ECO:0000313" key="1">
    <source>
        <dbReference type="EMBL" id="SVC62268.1"/>
    </source>
</evidence>
<protein>
    <submittedName>
        <fullName evidence="1">Uncharacterized protein</fullName>
    </submittedName>
</protein>